<reference evidence="4" key="1">
    <citation type="submission" date="2017-01" db="EMBL/GenBank/DDBJ databases">
        <authorList>
            <person name="Varghese N."/>
            <person name="Submissions S."/>
        </authorList>
    </citation>
    <scope>NUCLEOTIDE SEQUENCE [LARGE SCALE GENOMIC DNA]</scope>
    <source>
        <strain evidence="4">LP100</strain>
    </source>
</reference>
<proteinExistence type="predicted"/>
<evidence type="ECO:0000256" key="1">
    <source>
        <dbReference type="SAM" id="MobiDB-lite"/>
    </source>
</evidence>
<name>A0A1R3XQQ0_9BACT</name>
<evidence type="ECO:0000313" key="3">
    <source>
        <dbReference type="EMBL" id="SIT94221.1"/>
    </source>
</evidence>
<accession>A0A1R3XQQ0</accession>
<evidence type="ECO:0000313" key="4">
    <source>
        <dbReference type="Proteomes" id="UP000187181"/>
    </source>
</evidence>
<dbReference type="EMBL" id="FTPP01000004">
    <property type="protein sequence ID" value="SIT94221.1"/>
    <property type="molecule type" value="Genomic_DNA"/>
</dbReference>
<gene>
    <name evidence="3" type="ORF">SAMN05444128_3441</name>
</gene>
<feature type="signal peptide" evidence="2">
    <location>
        <begin position="1"/>
        <end position="22"/>
    </location>
</feature>
<sequence length="115" mass="13228">MERIISLLFSLAFLLFVSDAMAQTSSSSSNTLNSGKDEYWGTARVQEKGTSVDAVGARAAGMDTRWNAYENSSRTRFTKDRIKGSKRMEAILKKEKEMHRKHKRDKRRLARYSLY</sequence>
<dbReference type="Proteomes" id="UP000187181">
    <property type="component" value="Unassembled WGS sequence"/>
</dbReference>
<protein>
    <submittedName>
        <fullName evidence="3">Uncharacterized protein</fullName>
    </submittedName>
</protein>
<keyword evidence="4" id="KW-1185">Reference proteome</keyword>
<feature type="region of interest" description="Disordered" evidence="1">
    <location>
        <begin position="96"/>
        <end position="115"/>
    </location>
</feature>
<feature type="chain" id="PRO_5012006259" evidence="2">
    <location>
        <begin position="23"/>
        <end position="115"/>
    </location>
</feature>
<organism evidence="3 4">
    <name type="scientific">Pontibacter indicus</name>
    <dbReference type="NCBI Taxonomy" id="1317125"/>
    <lineage>
        <taxon>Bacteria</taxon>
        <taxon>Pseudomonadati</taxon>
        <taxon>Bacteroidota</taxon>
        <taxon>Cytophagia</taxon>
        <taxon>Cytophagales</taxon>
        <taxon>Hymenobacteraceae</taxon>
        <taxon>Pontibacter</taxon>
    </lineage>
</organism>
<feature type="compositionally biased region" description="Basic residues" evidence="1">
    <location>
        <begin position="99"/>
        <end position="115"/>
    </location>
</feature>
<evidence type="ECO:0000256" key="2">
    <source>
        <dbReference type="SAM" id="SignalP"/>
    </source>
</evidence>
<dbReference type="RefSeq" id="WP_076672102.1">
    <property type="nucleotide sequence ID" value="NZ_FTPP01000004.1"/>
</dbReference>
<keyword evidence="2" id="KW-0732">Signal</keyword>
<dbReference type="AlphaFoldDB" id="A0A1R3XQQ0"/>
<dbReference type="OrthoDB" id="853757at2"/>